<feature type="region of interest" description="Disordered" evidence="1">
    <location>
        <begin position="1"/>
        <end position="20"/>
    </location>
</feature>
<evidence type="ECO:0000259" key="3">
    <source>
        <dbReference type="Pfam" id="PF22725"/>
    </source>
</evidence>
<dbReference type="AlphaFoldDB" id="A0A4Q2EG08"/>
<dbReference type="Gene3D" id="3.40.50.720">
    <property type="entry name" value="NAD(P)-binding Rossmann-like Domain"/>
    <property type="match status" value="1"/>
</dbReference>
<dbReference type="PANTHER" id="PTHR42840:SF8">
    <property type="entry name" value="OXIDOREDUCTASE"/>
    <property type="match status" value="1"/>
</dbReference>
<dbReference type="InterPro" id="IPR036291">
    <property type="entry name" value="NAD(P)-bd_dom_sf"/>
</dbReference>
<reference evidence="4 5" key="1">
    <citation type="submission" date="2018-01" db="EMBL/GenBank/DDBJ databases">
        <title>Lactibacter flavus gen. nov., sp. nov., a novel bacterium of the family Propionibacteriaceae isolated from raw milk and dairy products.</title>
        <authorList>
            <person name="Wenning M."/>
            <person name="Breitenwieser F."/>
            <person name="Huptas C."/>
            <person name="von Neubeck M."/>
            <person name="Busse H.-J."/>
            <person name="Scherer S."/>
        </authorList>
    </citation>
    <scope>NUCLEOTIDE SEQUENCE [LARGE SCALE GENOMIC DNA]</scope>
    <source>
        <strain evidence="4 5">VG341</strain>
    </source>
</reference>
<dbReference type="OrthoDB" id="3505279at2"/>
<dbReference type="PANTHER" id="PTHR42840">
    <property type="entry name" value="NAD(P)-BINDING ROSSMANN-FOLD SUPERFAMILY PROTEIN-RELATED"/>
    <property type="match status" value="1"/>
</dbReference>
<dbReference type="Pfam" id="PF22725">
    <property type="entry name" value="GFO_IDH_MocA_C3"/>
    <property type="match status" value="1"/>
</dbReference>
<keyword evidence="5" id="KW-1185">Reference proteome</keyword>
<feature type="domain" description="GFO/IDH/MocA-like oxidoreductase" evidence="3">
    <location>
        <begin position="164"/>
        <end position="303"/>
    </location>
</feature>
<dbReference type="Pfam" id="PF01408">
    <property type="entry name" value="GFO_IDH_MocA"/>
    <property type="match status" value="1"/>
</dbReference>
<dbReference type="Gene3D" id="3.30.360.10">
    <property type="entry name" value="Dihydrodipicolinate Reductase, domain 2"/>
    <property type="match status" value="1"/>
</dbReference>
<sequence>MLASGKAHSSEKRSDMGTTKLTIAMNGVTGRMGYRQHLLRSILPLREEGLTLADGTRVEVEPILVGRRPETLAALAKQHGIARWETDLAAVLADPQVDIYFDAQVTSQRKAALTAAMQAGKHVFTEKPTAETLEEAVELERVRAAAGVTAGVVHDKLYLPGLVKLRRLVEEGFFGRILSLRGEFGYWVFEGDHQPAQRPSWNYRKQDGGGMTIDMFCHWNYVMEGIIGKVEAVTAKAVTHIPTRWDEQGQPYEATADDAAYGIFELRTPQGDPVIAQINSSWAVRVHRDELVEFQIDGTHGSAVAGLFSCVAQQRAHTPKPVWNPDIPTTERFREQWLDVPANADLTNGFRAQWEEFLSDVVTGRPHRYDLLSAARGVQLAENGLKSSAEGRRIEMEALQA</sequence>
<evidence type="ECO:0000256" key="1">
    <source>
        <dbReference type="SAM" id="MobiDB-lite"/>
    </source>
</evidence>
<organism evidence="4 5">
    <name type="scientific">Propioniciclava flava</name>
    <dbReference type="NCBI Taxonomy" id="2072026"/>
    <lineage>
        <taxon>Bacteria</taxon>
        <taxon>Bacillati</taxon>
        <taxon>Actinomycetota</taxon>
        <taxon>Actinomycetes</taxon>
        <taxon>Propionibacteriales</taxon>
        <taxon>Propionibacteriaceae</taxon>
        <taxon>Propioniciclava</taxon>
    </lineage>
</organism>
<dbReference type="Proteomes" id="UP000290624">
    <property type="component" value="Unassembled WGS sequence"/>
</dbReference>
<protein>
    <submittedName>
        <fullName evidence="4">Oxidoreductase</fullName>
    </submittedName>
</protein>
<name>A0A4Q2EG08_9ACTN</name>
<dbReference type="GO" id="GO:0000166">
    <property type="term" value="F:nucleotide binding"/>
    <property type="evidence" value="ECO:0007669"/>
    <property type="project" value="InterPro"/>
</dbReference>
<evidence type="ECO:0000259" key="2">
    <source>
        <dbReference type="Pfam" id="PF01408"/>
    </source>
</evidence>
<dbReference type="InterPro" id="IPR000683">
    <property type="entry name" value="Gfo/Idh/MocA-like_OxRdtase_N"/>
</dbReference>
<dbReference type="InterPro" id="IPR055170">
    <property type="entry name" value="GFO_IDH_MocA-like_dom"/>
</dbReference>
<gene>
    <name evidence="4" type="ORF">C1706_12990</name>
</gene>
<dbReference type="EMBL" id="PPCV01000011">
    <property type="protein sequence ID" value="RXW31224.1"/>
    <property type="molecule type" value="Genomic_DNA"/>
</dbReference>
<proteinExistence type="predicted"/>
<feature type="domain" description="Gfo/Idh/MocA-like oxidoreductase N-terminal" evidence="2">
    <location>
        <begin position="64"/>
        <end position="152"/>
    </location>
</feature>
<evidence type="ECO:0000313" key="4">
    <source>
        <dbReference type="EMBL" id="RXW31224.1"/>
    </source>
</evidence>
<evidence type="ECO:0000313" key="5">
    <source>
        <dbReference type="Proteomes" id="UP000290624"/>
    </source>
</evidence>
<dbReference type="SUPFAM" id="SSF51735">
    <property type="entry name" value="NAD(P)-binding Rossmann-fold domains"/>
    <property type="match status" value="1"/>
</dbReference>
<comment type="caution">
    <text evidence="4">The sequence shown here is derived from an EMBL/GenBank/DDBJ whole genome shotgun (WGS) entry which is preliminary data.</text>
</comment>
<accession>A0A4Q2EG08</accession>
<dbReference type="SUPFAM" id="SSF55347">
    <property type="entry name" value="Glyceraldehyde-3-phosphate dehydrogenase-like, C-terminal domain"/>
    <property type="match status" value="1"/>
</dbReference>